<dbReference type="AlphaFoldDB" id="A0A6L2LSD2"/>
<evidence type="ECO:0000259" key="9">
    <source>
        <dbReference type="PROSITE" id="PS50994"/>
    </source>
</evidence>
<evidence type="ECO:0000256" key="4">
    <source>
        <dbReference type="ARBA" id="ARBA00022722"/>
    </source>
</evidence>
<accession>A0A6L2LSD2</accession>
<evidence type="ECO:0000256" key="5">
    <source>
        <dbReference type="ARBA" id="ARBA00022759"/>
    </source>
</evidence>
<dbReference type="GO" id="GO:0008233">
    <property type="term" value="F:peptidase activity"/>
    <property type="evidence" value="ECO:0007669"/>
    <property type="project" value="UniProtKB-KW"/>
</dbReference>
<keyword evidence="5" id="KW-0255">Endonuclease</keyword>
<dbReference type="SUPFAM" id="SSF56672">
    <property type="entry name" value="DNA/RNA polymerases"/>
    <property type="match status" value="2"/>
</dbReference>
<dbReference type="SUPFAM" id="SSF53098">
    <property type="entry name" value="Ribonuclease H-like"/>
    <property type="match status" value="1"/>
</dbReference>
<dbReference type="InterPro" id="IPR021109">
    <property type="entry name" value="Peptidase_aspartic_dom_sf"/>
</dbReference>
<evidence type="ECO:0000313" key="10">
    <source>
        <dbReference type="EMBL" id="GEU64059.1"/>
    </source>
</evidence>
<keyword evidence="3" id="KW-0548">Nucleotidyltransferase</keyword>
<dbReference type="GO" id="GO:0003964">
    <property type="term" value="F:RNA-directed DNA polymerase activity"/>
    <property type="evidence" value="ECO:0007669"/>
    <property type="project" value="UniProtKB-KW"/>
</dbReference>
<dbReference type="InterPro" id="IPR012337">
    <property type="entry name" value="RNaseH-like_sf"/>
</dbReference>
<dbReference type="GO" id="GO:0003676">
    <property type="term" value="F:nucleic acid binding"/>
    <property type="evidence" value="ECO:0007669"/>
    <property type="project" value="InterPro"/>
</dbReference>
<evidence type="ECO:0000256" key="2">
    <source>
        <dbReference type="ARBA" id="ARBA00022679"/>
    </source>
</evidence>
<dbReference type="InterPro" id="IPR043128">
    <property type="entry name" value="Rev_trsase/Diguanyl_cyclase"/>
</dbReference>
<dbReference type="Pfam" id="PF03732">
    <property type="entry name" value="Retrotrans_gag"/>
    <property type="match status" value="1"/>
</dbReference>
<dbReference type="EMBL" id="BKCJ010004957">
    <property type="protein sequence ID" value="GEU64059.1"/>
    <property type="molecule type" value="Genomic_DNA"/>
</dbReference>
<comment type="caution">
    <text evidence="10">The sequence shown here is derived from an EMBL/GenBank/DDBJ whole genome shotgun (WGS) entry which is preliminary data.</text>
</comment>
<dbReference type="Pfam" id="PF08284">
    <property type="entry name" value="RVP_2"/>
    <property type="match status" value="1"/>
</dbReference>
<dbReference type="Gene3D" id="3.30.70.270">
    <property type="match status" value="2"/>
</dbReference>
<dbReference type="FunFam" id="3.10.10.10:FF:000007">
    <property type="entry name" value="Retrovirus-related Pol polyprotein from transposon 17.6-like Protein"/>
    <property type="match status" value="1"/>
</dbReference>
<evidence type="ECO:0000256" key="8">
    <source>
        <dbReference type="SAM" id="MobiDB-lite"/>
    </source>
</evidence>
<keyword evidence="2" id="KW-0808">Transferase</keyword>
<proteinExistence type="predicted"/>
<dbReference type="Gene3D" id="2.40.70.10">
    <property type="entry name" value="Acid Proteases"/>
    <property type="match status" value="1"/>
</dbReference>
<keyword evidence="4" id="KW-0540">Nuclease</keyword>
<dbReference type="PANTHER" id="PTHR42648:SF27">
    <property type="entry name" value="RNA-DIRECTED DNA POLYMERASE"/>
    <property type="match status" value="1"/>
</dbReference>
<evidence type="ECO:0000256" key="3">
    <source>
        <dbReference type="ARBA" id="ARBA00022695"/>
    </source>
</evidence>
<dbReference type="PROSITE" id="PS50994">
    <property type="entry name" value="INTEGRASE"/>
    <property type="match status" value="1"/>
</dbReference>
<keyword evidence="6" id="KW-0378">Hydrolase</keyword>
<protein>
    <submittedName>
        <fullName evidence="10">Retrotransposon protein, putative, Ty1-copia subclass</fullName>
    </submittedName>
</protein>
<keyword evidence="1" id="KW-0645">Protease</keyword>
<dbReference type="InterPro" id="IPR036397">
    <property type="entry name" value="RNaseH_sf"/>
</dbReference>
<evidence type="ECO:0000256" key="1">
    <source>
        <dbReference type="ARBA" id="ARBA00022670"/>
    </source>
</evidence>
<gene>
    <name evidence="10" type="ORF">Tci_036037</name>
</gene>
<evidence type="ECO:0000256" key="6">
    <source>
        <dbReference type="ARBA" id="ARBA00022801"/>
    </source>
</evidence>
<dbReference type="Pfam" id="PF00665">
    <property type="entry name" value="rve"/>
    <property type="match status" value="1"/>
</dbReference>
<reference evidence="10" key="1">
    <citation type="journal article" date="2019" name="Sci. Rep.">
        <title>Draft genome of Tanacetum cinerariifolium, the natural source of mosquito coil.</title>
        <authorList>
            <person name="Yamashiro T."/>
            <person name="Shiraishi A."/>
            <person name="Satake H."/>
            <person name="Nakayama K."/>
        </authorList>
    </citation>
    <scope>NUCLEOTIDE SEQUENCE</scope>
</reference>
<dbReference type="PANTHER" id="PTHR42648">
    <property type="entry name" value="TRANSPOSASE, PUTATIVE-RELATED"/>
    <property type="match status" value="1"/>
</dbReference>
<dbReference type="InterPro" id="IPR005162">
    <property type="entry name" value="Retrotrans_gag_dom"/>
</dbReference>
<feature type="region of interest" description="Disordered" evidence="8">
    <location>
        <begin position="345"/>
        <end position="369"/>
    </location>
</feature>
<dbReference type="Gene3D" id="3.10.10.10">
    <property type="entry name" value="HIV Type 1 Reverse Transcriptase, subunit A, domain 1"/>
    <property type="match status" value="2"/>
</dbReference>
<dbReference type="GO" id="GO:0015074">
    <property type="term" value="P:DNA integration"/>
    <property type="evidence" value="ECO:0007669"/>
    <property type="project" value="InterPro"/>
</dbReference>
<keyword evidence="7" id="KW-0695">RNA-directed DNA polymerase</keyword>
<evidence type="ECO:0000256" key="7">
    <source>
        <dbReference type="ARBA" id="ARBA00022918"/>
    </source>
</evidence>
<dbReference type="InterPro" id="IPR043502">
    <property type="entry name" value="DNA/RNA_pol_sf"/>
</dbReference>
<dbReference type="GO" id="GO:0004519">
    <property type="term" value="F:endonuclease activity"/>
    <property type="evidence" value="ECO:0007669"/>
    <property type="project" value="UniProtKB-KW"/>
</dbReference>
<organism evidence="10">
    <name type="scientific">Tanacetum cinerariifolium</name>
    <name type="common">Dalmatian daisy</name>
    <name type="synonym">Chrysanthemum cinerariifolium</name>
    <dbReference type="NCBI Taxonomy" id="118510"/>
    <lineage>
        <taxon>Eukaryota</taxon>
        <taxon>Viridiplantae</taxon>
        <taxon>Streptophyta</taxon>
        <taxon>Embryophyta</taxon>
        <taxon>Tracheophyta</taxon>
        <taxon>Spermatophyta</taxon>
        <taxon>Magnoliopsida</taxon>
        <taxon>eudicotyledons</taxon>
        <taxon>Gunneridae</taxon>
        <taxon>Pentapetalae</taxon>
        <taxon>asterids</taxon>
        <taxon>campanulids</taxon>
        <taxon>Asterales</taxon>
        <taxon>Asteraceae</taxon>
        <taxon>Asteroideae</taxon>
        <taxon>Anthemideae</taxon>
        <taxon>Anthemidinae</taxon>
        <taxon>Tanacetum</taxon>
    </lineage>
</organism>
<dbReference type="GO" id="GO:0006508">
    <property type="term" value="P:proteolysis"/>
    <property type="evidence" value="ECO:0007669"/>
    <property type="project" value="UniProtKB-KW"/>
</dbReference>
<sequence length="757" mass="87001">MDKLQRDGILQPTHDESLEKSKYCISEKMARKPFPHQVKRAKDLLRLIHTDVCDPYRTVSRDGVSYFITFTDDSSRYGYVYLMKHKHKVFETFKVFQNEVENQLGRKIKVIRSDRGGKYLSHEFVNHMKNYGIVSQLTPPYTPQHNKVSERKNQTLLDMVRSMMNLTTLPKSFWGYDLESATRILNMVPTKKDINWTRSCADVVAFACVIEILLLKDMSGCSIDQKVKYTAGLFVGKALTWWNSQIRTLSREVVVSMSWDDFNFMMIEEFCPSHEMQKLETKLWNHTMVRAGHAAYTDRFHELARLIHEMVAAMEPKAMQKAVQISGTLTNEAVRNGSIKNVKKKGNVWESSKDKNDRDDNKRTRTGNAFATTANPVERENTGAWPKCIEPSELGFRHEIEIASGQLVEIDKVIKGCKLEIEGHVFDIDLIPFGHESFDVIMDMDWLSNHKAGIICHKKVVRIPLLDGKMLRVLGERPEEKARLLVSAKASVKKQEEIVVVRDFPEVFLDDLSGLPPLRKIEFWIELIPGAVPIANSPYGLAPSELGSCRLTQGTPGQRIDDLFNQLQGSQFFSKIDLRSGYHQLRVREDDIPKTAFRTHYGHFKFTIDLRSGYHQLRVREDDIPKTAFRTHYGHFKFTVMPFGLTNAPATSPLVDDDLDEEEAIKVTEKKNLENDIVDETLEIDEIVNIKESRNHPLENVIGNLNQRTLRSQTQNQSNFFYFISTIEPKNVNEALTDDSWIVAMQEKLNQLIANDN</sequence>
<feature type="compositionally biased region" description="Basic and acidic residues" evidence="8">
    <location>
        <begin position="351"/>
        <end position="363"/>
    </location>
</feature>
<dbReference type="InterPro" id="IPR039537">
    <property type="entry name" value="Retrotran_Ty1/copia-like"/>
</dbReference>
<name>A0A6L2LSD2_TANCI</name>
<feature type="domain" description="Integrase catalytic" evidence="9">
    <location>
        <begin position="31"/>
        <end position="206"/>
    </location>
</feature>
<dbReference type="Gene3D" id="3.30.420.10">
    <property type="entry name" value="Ribonuclease H-like superfamily/Ribonuclease H"/>
    <property type="match status" value="1"/>
</dbReference>
<dbReference type="InterPro" id="IPR001584">
    <property type="entry name" value="Integrase_cat-core"/>
</dbReference>